<name>K1JT83_AERVE</name>
<sequence length="157" mass="17908">MKETHDKQTIDLFGISVDLDAIDPETYRMLSDETAPGWTELLRGMFDTIDAVVEKHRDDKMLPFIMLSEFCRTFGGAPFYVPNGKTLATVLRSIQIWNEFTGNNVFELSRKFGVSTREIQFVLARMRRSEMRKVQGDMFAGVDAVADGKGRRNGRAY</sequence>
<comment type="caution">
    <text evidence="2">The sequence shown here is derived from an EMBL/GenBank/DDBJ whole genome shotgun (WGS) entry which is preliminary data.</text>
</comment>
<dbReference type="Proteomes" id="UP000006087">
    <property type="component" value="Unassembled WGS sequence"/>
</dbReference>
<dbReference type="EMBL" id="AGWU01000008">
    <property type="protein sequence ID" value="EKB22714.1"/>
    <property type="molecule type" value="Genomic_DNA"/>
</dbReference>
<dbReference type="PANTHER" id="PTHR37812">
    <property type="entry name" value="MU-LIKE PROPHAGE FLUMU PROTEIN C"/>
    <property type="match status" value="1"/>
</dbReference>
<gene>
    <name evidence="2" type="ORF">HMPREF1168_00770</name>
</gene>
<dbReference type="SUPFAM" id="SSF46689">
    <property type="entry name" value="Homeodomain-like"/>
    <property type="match status" value="1"/>
</dbReference>
<proteinExistence type="predicted"/>
<dbReference type="InterPro" id="IPR009057">
    <property type="entry name" value="Homeodomain-like_sf"/>
</dbReference>
<dbReference type="PANTHER" id="PTHR37812:SF1">
    <property type="entry name" value="MU-LIKE PROPHAGE FLUMU PROTEIN C"/>
    <property type="match status" value="1"/>
</dbReference>
<dbReference type="RefSeq" id="WP_005342184.1">
    <property type="nucleotide sequence ID" value="NZ_JH823256.1"/>
</dbReference>
<dbReference type="PATRIC" id="fig|1073383.3.peg.782"/>
<evidence type="ECO:0000313" key="2">
    <source>
        <dbReference type="EMBL" id="EKB22714.1"/>
    </source>
</evidence>
<dbReference type="InterPro" id="IPR052411">
    <property type="entry name" value="c-mor_Regulatory_Protein"/>
</dbReference>
<evidence type="ECO:0000259" key="1">
    <source>
        <dbReference type="Pfam" id="PF08765"/>
    </source>
</evidence>
<protein>
    <recommendedName>
        <fullName evidence="1">Mor transcription activator domain-containing protein</fullName>
    </recommendedName>
</protein>
<feature type="domain" description="Mor transcription activator" evidence="1">
    <location>
        <begin position="40"/>
        <end position="138"/>
    </location>
</feature>
<reference evidence="2 3" key="1">
    <citation type="submission" date="2012-06" db="EMBL/GenBank/DDBJ databases">
        <title>The Genome Sequence of Aeromonas veronii AMC34.</title>
        <authorList>
            <consortium name="The Broad Institute Genome Sequencing Platform"/>
            <person name="Earl A."/>
            <person name="Ward D."/>
            <person name="Feldgarden M."/>
            <person name="Gevers D."/>
            <person name="Graf J."/>
            <person name="Tomasi A."/>
            <person name="Horneman A."/>
            <person name="Walker B."/>
            <person name="Young S.K."/>
            <person name="Zeng Q."/>
            <person name="Gargeya S."/>
            <person name="Fitzgerald M."/>
            <person name="Haas B."/>
            <person name="Abouelleil A."/>
            <person name="Alvarado L."/>
            <person name="Arachchi H.M."/>
            <person name="Berlin A.M."/>
            <person name="Chapman S.B."/>
            <person name="Goldberg J."/>
            <person name="Griggs A."/>
            <person name="Gujja S."/>
            <person name="Hansen M."/>
            <person name="Howarth C."/>
            <person name="Imamovic A."/>
            <person name="Larimer J."/>
            <person name="McCowan C."/>
            <person name="Montmayeur A."/>
            <person name="Murphy C."/>
            <person name="Neiman D."/>
            <person name="Pearson M."/>
            <person name="Priest M."/>
            <person name="Roberts A."/>
            <person name="Saif S."/>
            <person name="Shea T."/>
            <person name="Sisk P."/>
            <person name="Sykes S."/>
            <person name="Wortman J."/>
            <person name="Nusbaum C."/>
            <person name="Birren B."/>
        </authorList>
    </citation>
    <scope>NUCLEOTIDE SEQUENCE [LARGE SCALE GENOMIC DNA]</scope>
    <source>
        <strain evidence="2 3">AMC34</strain>
    </source>
</reference>
<dbReference type="InterPro" id="IPR014875">
    <property type="entry name" value="Mor_transcription_activator"/>
</dbReference>
<dbReference type="HOGENOM" id="CLU_141450_0_0_6"/>
<accession>K1JT83</accession>
<dbReference type="AlphaFoldDB" id="K1JT83"/>
<evidence type="ECO:0000313" key="3">
    <source>
        <dbReference type="Proteomes" id="UP000006087"/>
    </source>
</evidence>
<organism evidence="2 3">
    <name type="scientific">Aeromonas veronii AMC34</name>
    <dbReference type="NCBI Taxonomy" id="1073383"/>
    <lineage>
        <taxon>Bacteria</taxon>
        <taxon>Pseudomonadati</taxon>
        <taxon>Pseudomonadota</taxon>
        <taxon>Gammaproteobacteria</taxon>
        <taxon>Aeromonadales</taxon>
        <taxon>Aeromonadaceae</taxon>
        <taxon>Aeromonas</taxon>
    </lineage>
</organism>
<dbReference type="Pfam" id="PF08765">
    <property type="entry name" value="Mor"/>
    <property type="match status" value="1"/>
</dbReference>
<dbReference type="Gene3D" id="1.10.10.60">
    <property type="entry name" value="Homeodomain-like"/>
    <property type="match status" value="1"/>
</dbReference>